<sequence length="103" mass="10898">MDFSVCWPTTQTQFGSLNGHLNCDLRLTEKAGGVNGYLGTSTEPNHQVAKAGGRNPPEEECLLIANIKALLAEHGLTTEAVDSYTGAAKGTLEKFCTAPVSEC</sequence>
<dbReference type="Proteomes" id="UP000325273">
    <property type="component" value="Unassembled WGS sequence"/>
</dbReference>
<proteinExistence type="predicted"/>
<dbReference type="RefSeq" id="WP_149672863.1">
    <property type="nucleotide sequence ID" value="NZ_VTUZ01000020.1"/>
</dbReference>
<dbReference type="EMBL" id="VTUZ01000020">
    <property type="protein sequence ID" value="KAA1006212.1"/>
    <property type="molecule type" value="Genomic_DNA"/>
</dbReference>
<keyword evidence="2" id="KW-1185">Reference proteome</keyword>
<reference evidence="1 2" key="1">
    <citation type="submission" date="2019-08" db="EMBL/GenBank/DDBJ databases">
        <title>Paraburkholderia sp. DCY113.</title>
        <authorList>
            <person name="Kang J."/>
        </authorList>
    </citation>
    <scope>NUCLEOTIDE SEQUENCE [LARGE SCALE GENOMIC DNA]</scope>
    <source>
        <strain evidence="1 2">DCY113</strain>
    </source>
</reference>
<name>A0A5B0GTQ6_9BURK</name>
<organism evidence="1 2">
    <name type="scientific">Paraburkholderia panacisoli</name>
    <dbReference type="NCBI Taxonomy" id="2603818"/>
    <lineage>
        <taxon>Bacteria</taxon>
        <taxon>Pseudomonadati</taxon>
        <taxon>Pseudomonadota</taxon>
        <taxon>Betaproteobacteria</taxon>
        <taxon>Burkholderiales</taxon>
        <taxon>Burkholderiaceae</taxon>
        <taxon>Paraburkholderia</taxon>
    </lineage>
</organism>
<evidence type="ECO:0000313" key="1">
    <source>
        <dbReference type="EMBL" id="KAA1006212.1"/>
    </source>
</evidence>
<gene>
    <name evidence="1" type="ORF">FVF58_26915</name>
</gene>
<dbReference type="AlphaFoldDB" id="A0A5B0GTQ6"/>
<comment type="caution">
    <text evidence="1">The sequence shown here is derived from an EMBL/GenBank/DDBJ whole genome shotgun (WGS) entry which is preliminary data.</text>
</comment>
<evidence type="ECO:0000313" key="2">
    <source>
        <dbReference type="Proteomes" id="UP000325273"/>
    </source>
</evidence>
<protein>
    <submittedName>
        <fullName evidence="1">Uncharacterized protein</fullName>
    </submittedName>
</protein>
<accession>A0A5B0GTQ6</accession>